<reference evidence="1 2" key="1">
    <citation type="journal article" date="2014" name="PLoS Genet.">
        <title>The Genome of Spironucleus salmonicida Highlights a Fish Pathogen Adapted to Fluctuating Environments.</title>
        <authorList>
            <person name="Xu F."/>
            <person name="Jerlstrom-Hultqvist J."/>
            <person name="Einarsson E."/>
            <person name="Astvaldsson A."/>
            <person name="Svard S.G."/>
            <person name="Andersson J.O."/>
        </authorList>
    </citation>
    <scope>NUCLEOTIDE SEQUENCE</scope>
    <source>
        <strain evidence="2">ATCC 50377</strain>
    </source>
</reference>
<evidence type="ECO:0000313" key="3">
    <source>
        <dbReference type="Proteomes" id="UP000018208"/>
    </source>
</evidence>
<dbReference type="AlphaFoldDB" id="V6M050"/>
<organism evidence="1">
    <name type="scientific">Spironucleus salmonicida</name>
    <dbReference type="NCBI Taxonomy" id="348837"/>
    <lineage>
        <taxon>Eukaryota</taxon>
        <taxon>Metamonada</taxon>
        <taxon>Diplomonadida</taxon>
        <taxon>Hexamitidae</taxon>
        <taxon>Hexamitinae</taxon>
        <taxon>Spironucleus</taxon>
    </lineage>
</organism>
<dbReference type="EMBL" id="KI545952">
    <property type="protein sequence ID" value="EST49406.1"/>
    <property type="molecule type" value="Genomic_DNA"/>
</dbReference>
<protein>
    <submittedName>
        <fullName evidence="1">Uncharacterized protein</fullName>
    </submittedName>
</protein>
<dbReference type="EMBL" id="AUWU02000001">
    <property type="protein sequence ID" value="KAH0576679.1"/>
    <property type="molecule type" value="Genomic_DNA"/>
</dbReference>
<sequence length="279" mass="33050">MQKFDSGYQIQLLYNLLHMQQQKFKQEKQSFLNQFQSYRKKVQLTISDIQRQYQQQLVLILSQEQYEAKNNFQEQVSFIQLKEQYESLLIECQELKLNQALLVEEKSTLSKLIQHITTSQDNGIQIQQDNKRHKFNPKNMIADSKLSGDELDFRQITVVIKEDIEQYKMTRNPTNTDGFYCLQGGYYLEDMTNIKTRQDKYPLKKKSTQVDEGIKFITTSAISQQQLQQRTTQQLQSTQVLLNQYQLKQIQLTKIIDQIILNNPNIKKDLQLLLLIINK</sequence>
<dbReference type="Proteomes" id="UP000018208">
    <property type="component" value="Unassembled WGS sequence"/>
</dbReference>
<proteinExistence type="predicted"/>
<evidence type="ECO:0000313" key="1">
    <source>
        <dbReference type="EMBL" id="EST49406.1"/>
    </source>
</evidence>
<reference evidence="2" key="2">
    <citation type="submission" date="2020-12" db="EMBL/GenBank/DDBJ databases">
        <title>New Spironucleus salmonicida genome in near-complete chromosomes.</title>
        <authorList>
            <person name="Xu F."/>
            <person name="Kurt Z."/>
            <person name="Jimenez-Gonzalez A."/>
            <person name="Astvaldsson A."/>
            <person name="Andersson J.O."/>
            <person name="Svard S.G."/>
        </authorList>
    </citation>
    <scope>NUCLEOTIDE SEQUENCE</scope>
    <source>
        <strain evidence="2">ATCC 50377</strain>
    </source>
</reference>
<keyword evidence="3" id="KW-1185">Reference proteome</keyword>
<name>V6M050_9EUKA</name>
<accession>V6M050</accession>
<gene>
    <name evidence="1" type="ORF">SS50377_10331</name>
    <name evidence="2" type="ORF">SS50377_20025</name>
</gene>
<dbReference type="VEuPathDB" id="GiardiaDB:SS50377_20025"/>
<evidence type="ECO:0000313" key="2">
    <source>
        <dbReference type="EMBL" id="KAH0576679.1"/>
    </source>
</evidence>